<organism evidence="1 2">
    <name type="scientific">Candidatus Akkermansia intestinigallinarum</name>
    <dbReference type="NCBI Taxonomy" id="2838431"/>
    <lineage>
        <taxon>Bacteria</taxon>
        <taxon>Pseudomonadati</taxon>
        <taxon>Verrucomicrobiota</taxon>
        <taxon>Verrucomicrobiia</taxon>
        <taxon>Verrucomicrobiales</taxon>
        <taxon>Akkermansiaceae</taxon>
        <taxon>Akkermansia</taxon>
    </lineage>
</organism>
<dbReference type="Pfam" id="PF12710">
    <property type="entry name" value="HAD"/>
    <property type="match status" value="1"/>
</dbReference>
<accession>A0A9D1VCS0</accession>
<dbReference type="SUPFAM" id="SSF56784">
    <property type="entry name" value="HAD-like"/>
    <property type="match status" value="1"/>
</dbReference>
<dbReference type="AlphaFoldDB" id="A0A9D1VCS0"/>
<dbReference type="InterPro" id="IPR036412">
    <property type="entry name" value="HAD-like_sf"/>
</dbReference>
<dbReference type="Gene3D" id="3.40.50.1000">
    <property type="entry name" value="HAD superfamily/HAD-like"/>
    <property type="match status" value="1"/>
</dbReference>
<dbReference type="Gene3D" id="1.20.1440.100">
    <property type="entry name" value="SG protein - dephosphorylation function"/>
    <property type="match status" value="1"/>
</dbReference>
<comment type="caution">
    <text evidence="1">The sequence shown here is derived from an EMBL/GenBank/DDBJ whole genome shotgun (WGS) entry which is preliminary data.</text>
</comment>
<proteinExistence type="predicted"/>
<evidence type="ECO:0000313" key="1">
    <source>
        <dbReference type="EMBL" id="HIX20399.1"/>
    </source>
</evidence>
<reference evidence="1" key="1">
    <citation type="journal article" date="2021" name="PeerJ">
        <title>Extensive microbial diversity within the chicken gut microbiome revealed by metagenomics and culture.</title>
        <authorList>
            <person name="Gilroy R."/>
            <person name="Ravi A."/>
            <person name="Getino M."/>
            <person name="Pursley I."/>
            <person name="Horton D.L."/>
            <person name="Alikhan N.F."/>
            <person name="Baker D."/>
            <person name="Gharbi K."/>
            <person name="Hall N."/>
            <person name="Watson M."/>
            <person name="Adriaenssens E.M."/>
            <person name="Foster-Nyarko E."/>
            <person name="Jarju S."/>
            <person name="Secka A."/>
            <person name="Antonio M."/>
            <person name="Oren A."/>
            <person name="Chaudhuri R.R."/>
            <person name="La Ragione R."/>
            <person name="Hildebrand F."/>
            <person name="Pallen M.J."/>
        </authorList>
    </citation>
    <scope>NUCLEOTIDE SEQUENCE</scope>
    <source>
        <strain evidence="1">14975</strain>
    </source>
</reference>
<dbReference type="EMBL" id="DXFQ01000137">
    <property type="protein sequence ID" value="HIX20399.1"/>
    <property type="molecule type" value="Genomic_DNA"/>
</dbReference>
<dbReference type="NCBIfam" id="TIGR01488">
    <property type="entry name" value="HAD-SF-IB"/>
    <property type="match status" value="1"/>
</dbReference>
<dbReference type="Proteomes" id="UP000823964">
    <property type="component" value="Unassembled WGS sequence"/>
</dbReference>
<reference evidence="1" key="2">
    <citation type="submission" date="2021-04" db="EMBL/GenBank/DDBJ databases">
        <authorList>
            <person name="Gilroy R."/>
        </authorList>
    </citation>
    <scope>NUCLEOTIDE SEQUENCE</scope>
    <source>
        <strain evidence="1">14975</strain>
    </source>
</reference>
<protein>
    <submittedName>
        <fullName evidence="1">HAD-IB family phosphatase</fullName>
    </submittedName>
</protein>
<evidence type="ECO:0000313" key="2">
    <source>
        <dbReference type="Proteomes" id="UP000823964"/>
    </source>
</evidence>
<gene>
    <name evidence="1" type="ORF">H9862_07350</name>
</gene>
<sequence length="226" mass="24948">MIALFDMDGTLFPGDSQLRFARRVLRRHGLRRLYLLPVAVCGILRALRIFNTERMKRAFLCYAWGMKADELDAECRAFVTEELIPALYPPVLAKLRAHQAAGDTTVLCSASPDWWTQHVGRELGFTHCIGTPISPFDRVPFMPRIPAPGNNKGANKLIRLAALGIERADVGYTDSAADLPMLSICERAVLVNPKAKFAAQVPGAEILRPPGKEPLPRFLASCLLGL</sequence>
<name>A0A9D1VCS0_9BACT</name>
<dbReference type="InterPro" id="IPR023214">
    <property type="entry name" value="HAD_sf"/>
</dbReference>